<feature type="non-terminal residue" evidence="1">
    <location>
        <position position="1"/>
    </location>
</feature>
<protein>
    <recommendedName>
        <fullName evidence="2">M20/M25/M40 family metallo-hydrolase</fullName>
    </recommendedName>
</protein>
<dbReference type="Pfam" id="PF01546">
    <property type="entry name" value="Peptidase_M20"/>
    <property type="match status" value="1"/>
</dbReference>
<sequence length="129" mass="13272">GKGELIGDLRAAHADAFAAVVDAIPEAVGEVRLETEMLRLWPGMDAREATEPLLARASALIGDGATRLHAGSRGGASDASHFAATIPLTVDGLGPRGGHAHHPDEFVWRDSLRPRAAVALALAAAALEG</sequence>
<reference evidence="1" key="1">
    <citation type="submission" date="2020-02" db="EMBL/GenBank/DDBJ databases">
        <authorList>
            <person name="Meier V. D."/>
        </authorList>
    </citation>
    <scope>NUCLEOTIDE SEQUENCE</scope>
    <source>
        <strain evidence="1">AVDCRST_MAG85</strain>
    </source>
</reference>
<proteinExistence type="predicted"/>
<dbReference type="GO" id="GO:0016787">
    <property type="term" value="F:hydrolase activity"/>
    <property type="evidence" value="ECO:0007669"/>
    <property type="project" value="InterPro"/>
</dbReference>
<dbReference type="SUPFAM" id="SSF53187">
    <property type="entry name" value="Zn-dependent exopeptidases"/>
    <property type="match status" value="1"/>
</dbReference>
<dbReference type="EMBL" id="CADCVT010000058">
    <property type="protein sequence ID" value="CAA9479328.1"/>
    <property type="molecule type" value="Genomic_DNA"/>
</dbReference>
<gene>
    <name evidence="1" type="ORF">AVDCRST_MAG85-567</name>
</gene>
<dbReference type="AlphaFoldDB" id="A0A6J4RRV0"/>
<dbReference type="Gene3D" id="3.40.630.10">
    <property type="entry name" value="Zn peptidases"/>
    <property type="match status" value="1"/>
</dbReference>
<dbReference type="InterPro" id="IPR002933">
    <property type="entry name" value="Peptidase_M20"/>
</dbReference>
<evidence type="ECO:0008006" key="2">
    <source>
        <dbReference type="Google" id="ProtNLM"/>
    </source>
</evidence>
<name>A0A6J4RRV0_9ACTN</name>
<evidence type="ECO:0000313" key="1">
    <source>
        <dbReference type="EMBL" id="CAA9479328.1"/>
    </source>
</evidence>
<accession>A0A6J4RRV0</accession>
<dbReference type="Gene3D" id="3.30.70.360">
    <property type="match status" value="1"/>
</dbReference>
<organism evidence="1">
    <name type="scientific">uncultured Solirubrobacteraceae bacterium</name>
    <dbReference type="NCBI Taxonomy" id="1162706"/>
    <lineage>
        <taxon>Bacteria</taxon>
        <taxon>Bacillati</taxon>
        <taxon>Actinomycetota</taxon>
        <taxon>Thermoleophilia</taxon>
        <taxon>Solirubrobacterales</taxon>
        <taxon>Solirubrobacteraceae</taxon>
        <taxon>environmental samples</taxon>
    </lineage>
</organism>